<organism evidence="1 2">
    <name type="scientific">Candidatus Nomurabacteria bacterium RIFCSPLOWO2_01_FULL_36_10b</name>
    <dbReference type="NCBI Taxonomy" id="1801766"/>
    <lineage>
        <taxon>Bacteria</taxon>
        <taxon>Candidatus Nomuraibacteriota</taxon>
    </lineage>
</organism>
<gene>
    <name evidence="1" type="ORF">A2997_01345</name>
</gene>
<evidence type="ECO:0000313" key="2">
    <source>
        <dbReference type="Proteomes" id="UP000179448"/>
    </source>
</evidence>
<dbReference type="Proteomes" id="UP000179448">
    <property type="component" value="Unassembled WGS sequence"/>
</dbReference>
<dbReference type="EMBL" id="MFUQ01000003">
    <property type="protein sequence ID" value="OGI84123.1"/>
    <property type="molecule type" value="Genomic_DNA"/>
</dbReference>
<sequence>MEIDSLIILANPRKVIRYQRYLNELRRKSKREVSKIGRSLRWHLRTSAQAGKKLAKKIVFYFFEKIEEIAERIIIPFSKILYYKLGLKESEKRYLGRLYQLYPRTR</sequence>
<comment type="caution">
    <text evidence="1">The sequence shown here is derived from an EMBL/GenBank/DDBJ whole genome shotgun (WGS) entry which is preliminary data.</text>
</comment>
<protein>
    <submittedName>
        <fullName evidence="1">Uncharacterized protein</fullName>
    </submittedName>
</protein>
<evidence type="ECO:0000313" key="1">
    <source>
        <dbReference type="EMBL" id="OGI84123.1"/>
    </source>
</evidence>
<reference evidence="1 2" key="1">
    <citation type="journal article" date="2016" name="Nat. Commun.">
        <title>Thousands of microbial genomes shed light on interconnected biogeochemical processes in an aquifer system.</title>
        <authorList>
            <person name="Anantharaman K."/>
            <person name="Brown C.T."/>
            <person name="Hug L.A."/>
            <person name="Sharon I."/>
            <person name="Castelle C.J."/>
            <person name="Probst A.J."/>
            <person name="Thomas B.C."/>
            <person name="Singh A."/>
            <person name="Wilkins M.J."/>
            <person name="Karaoz U."/>
            <person name="Brodie E.L."/>
            <person name="Williams K.H."/>
            <person name="Hubbard S.S."/>
            <person name="Banfield J.F."/>
        </authorList>
    </citation>
    <scope>NUCLEOTIDE SEQUENCE [LARGE SCALE GENOMIC DNA]</scope>
</reference>
<accession>A0A1F6WQH5</accession>
<name>A0A1F6WQH5_9BACT</name>
<dbReference type="AlphaFoldDB" id="A0A1F6WQH5"/>
<proteinExistence type="predicted"/>